<keyword evidence="8" id="KW-0862">Zinc</keyword>
<keyword evidence="7" id="KW-0833">Ubl conjugation pathway</keyword>
<accession>A0A6A4R179</accession>
<keyword evidence="12" id="KW-1185">Reference proteome</keyword>
<evidence type="ECO:0000256" key="4">
    <source>
        <dbReference type="ARBA" id="ARBA00022679"/>
    </source>
</evidence>
<organism evidence="11 12">
    <name type="scientific">Lupinus albus</name>
    <name type="common">White lupine</name>
    <name type="synonym">Lupinus termis</name>
    <dbReference type="NCBI Taxonomy" id="3870"/>
    <lineage>
        <taxon>Eukaryota</taxon>
        <taxon>Viridiplantae</taxon>
        <taxon>Streptophyta</taxon>
        <taxon>Embryophyta</taxon>
        <taxon>Tracheophyta</taxon>
        <taxon>Spermatophyta</taxon>
        <taxon>Magnoliopsida</taxon>
        <taxon>eudicotyledons</taxon>
        <taxon>Gunneridae</taxon>
        <taxon>Pentapetalae</taxon>
        <taxon>rosids</taxon>
        <taxon>fabids</taxon>
        <taxon>Fabales</taxon>
        <taxon>Fabaceae</taxon>
        <taxon>Papilionoideae</taxon>
        <taxon>50 kb inversion clade</taxon>
        <taxon>genistoids sensu lato</taxon>
        <taxon>core genistoids</taxon>
        <taxon>Genisteae</taxon>
        <taxon>Lupinus</taxon>
    </lineage>
</organism>
<evidence type="ECO:0000256" key="8">
    <source>
        <dbReference type="ARBA" id="ARBA00022833"/>
    </source>
</evidence>
<gene>
    <name evidence="11" type="ORF">Lalb_Chr02g0152321</name>
</gene>
<comment type="pathway">
    <text evidence="2">Protein modification; protein ubiquitination.</text>
</comment>
<evidence type="ECO:0000256" key="3">
    <source>
        <dbReference type="ARBA" id="ARBA00012483"/>
    </source>
</evidence>
<dbReference type="OrthoDB" id="8062037at2759"/>
<name>A0A6A4R179_LUPAL</name>
<evidence type="ECO:0000256" key="1">
    <source>
        <dbReference type="ARBA" id="ARBA00000900"/>
    </source>
</evidence>
<evidence type="ECO:0000256" key="5">
    <source>
        <dbReference type="ARBA" id="ARBA00022723"/>
    </source>
</evidence>
<feature type="transmembrane region" description="Helical" evidence="10">
    <location>
        <begin position="38"/>
        <end position="65"/>
    </location>
</feature>
<dbReference type="Proteomes" id="UP000447434">
    <property type="component" value="Chromosome 2"/>
</dbReference>
<sequence>MALNQNHFLKLEYQALTSIKTQANSLHHQPPQQHASHYAFPIFAIVVLTILASAFLLISYFTFLAKCFYQLNPLRWISILRSQQGEDPFIAFSPTMWNNRGLDESLIRQIPTFQFIKGGQVKDQSVYACVVCLIEFQEHDMLKILPSCSHAFHLDCIDIWLQTNDNCPLCRSSIQGKTHYPFDHEIAPSSSPQDSQLLYNMDSDDDFVVIELGREQNGEGRVMQQVQQERNDSRESLVHDRSNSEKKLESKPRKCHHVSIMGDEYIEVEKKDEQFFIQPIRRSFSMDSANDR</sequence>
<evidence type="ECO:0000313" key="11">
    <source>
        <dbReference type="EMBL" id="KAE9619362.1"/>
    </source>
</evidence>
<evidence type="ECO:0000256" key="7">
    <source>
        <dbReference type="ARBA" id="ARBA00022786"/>
    </source>
</evidence>
<evidence type="ECO:0000256" key="10">
    <source>
        <dbReference type="SAM" id="Phobius"/>
    </source>
</evidence>
<dbReference type="InterPro" id="IPR044600">
    <property type="entry name" value="ATL1/ATL16-like"/>
</dbReference>
<dbReference type="PROSITE" id="PS50089">
    <property type="entry name" value="ZF_RING_2"/>
    <property type="match status" value="1"/>
</dbReference>
<dbReference type="SUPFAM" id="SSF57850">
    <property type="entry name" value="RING/U-box"/>
    <property type="match status" value="1"/>
</dbReference>
<keyword evidence="4" id="KW-0808">Transferase</keyword>
<dbReference type="EMBL" id="WOCE01000002">
    <property type="protein sequence ID" value="KAE9619362.1"/>
    <property type="molecule type" value="Genomic_DNA"/>
</dbReference>
<dbReference type="AlphaFoldDB" id="A0A6A4R179"/>
<dbReference type="CDD" id="cd16461">
    <property type="entry name" value="RING-H2_EL5-like"/>
    <property type="match status" value="1"/>
</dbReference>
<dbReference type="Gene3D" id="3.30.40.10">
    <property type="entry name" value="Zinc/RING finger domain, C3HC4 (zinc finger)"/>
    <property type="match status" value="1"/>
</dbReference>
<keyword evidence="10" id="KW-0472">Membrane</keyword>
<dbReference type="EC" id="2.3.2.27" evidence="3"/>
<dbReference type="InterPro" id="IPR001841">
    <property type="entry name" value="Znf_RING"/>
</dbReference>
<comment type="caution">
    <text evidence="11">The sequence shown here is derived from an EMBL/GenBank/DDBJ whole genome shotgun (WGS) entry which is preliminary data.</text>
</comment>
<reference evidence="12" key="1">
    <citation type="journal article" date="2020" name="Nat. Commun.">
        <title>Genome sequence of the cluster root forming white lupin.</title>
        <authorList>
            <person name="Hufnagel B."/>
            <person name="Marques A."/>
            <person name="Soriano A."/>
            <person name="Marques L."/>
            <person name="Divol F."/>
            <person name="Doumas P."/>
            <person name="Sallet E."/>
            <person name="Mancinotti D."/>
            <person name="Carrere S."/>
            <person name="Marande W."/>
            <person name="Arribat S."/>
            <person name="Keller J."/>
            <person name="Huneau C."/>
            <person name="Blein T."/>
            <person name="Aime D."/>
            <person name="Laguerre M."/>
            <person name="Taylor J."/>
            <person name="Schubert V."/>
            <person name="Nelson M."/>
            <person name="Geu-Flores F."/>
            <person name="Crespi M."/>
            <person name="Gallardo-Guerrero K."/>
            <person name="Delaux P.-M."/>
            <person name="Salse J."/>
            <person name="Berges H."/>
            <person name="Guyot R."/>
            <person name="Gouzy J."/>
            <person name="Peret B."/>
        </authorList>
    </citation>
    <scope>NUCLEOTIDE SEQUENCE [LARGE SCALE GENOMIC DNA]</scope>
    <source>
        <strain evidence="12">cv. Amiga</strain>
    </source>
</reference>
<dbReference type="InterPro" id="IPR013083">
    <property type="entry name" value="Znf_RING/FYVE/PHD"/>
</dbReference>
<evidence type="ECO:0000313" key="12">
    <source>
        <dbReference type="Proteomes" id="UP000447434"/>
    </source>
</evidence>
<comment type="catalytic activity">
    <reaction evidence="1">
        <text>S-ubiquitinyl-[E2 ubiquitin-conjugating enzyme]-L-cysteine + [acceptor protein]-L-lysine = [E2 ubiquitin-conjugating enzyme]-L-cysteine + N(6)-ubiquitinyl-[acceptor protein]-L-lysine.</text>
        <dbReference type="EC" id="2.3.2.27"/>
    </reaction>
</comment>
<dbReference type="SMART" id="SM00184">
    <property type="entry name" value="RING"/>
    <property type="match status" value="1"/>
</dbReference>
<keyword evidence="10" id="KW-1133">Transmembrane helix</keyword>
<dbReference type="GO" id="GO:0016567">
    <property type="term" value="P:protein ubiquitination"/>
    <property type="evidence" value="ECO:0007669"/>
    <property type="project" value="InterPro"/>
</dbReference>
<dbReference type="PANTHER" id="PTHR46913">
    <property type="entry name" value="RING-H2 FINGER PROTEIN ATL16"/>
    <property type="match status" value="1"/>
</dbReference>
<dbReference type="GO" id="GO:0008270">
    <property type="term" value="F:zinc ion binding"/>
    <property type="evidence" value="ECO:0007669"/>
    <property type="project" value="UniProtKB-KW"/>
</dbReference>
<protein>
    <recommendedName>
        <fullName evidence="3">RING-type E3 ubiquitin transferase</fullName>
        <ecNumber evidence="3">2.3.2.27</ecNumber>
    </recommendedName>
</protein>
<keyword evidence="5" id="KW-0479">Metal-binding</keyword>
<dbReference type="GO" id="GO:0061630">
    <property type="term" value="F:ubiquitin protein ligase activity"/>
    <property type="evidence" value="ECO:0007669"/>
    <property type="project" value="UniProtKB-EC"/>
</dbReference>
<evidence type="ECO:0000256" key="2">
    <source>
        <dbReference type="ARBA" id="ARBA00004906"/>
    </source>
</evidence>
<dbReference type="Pfam" id="PF13639">
    <property type="entry name" value="zf-RING_2"/>
    <property type="match status" value="1"/>
</dbReference>
<evidence type="ECO:0000256" key="6">
    <source>
        <dbReference type="ARBA" id="ARBA00022771"/>
    </source>
</evidence>
<feature type="compositionally biased region" description="Basic and acidic residues" evidence="9">
    <location>
        <begin position="229"/>
        <end position="252"/>
    </location>
</feature>
<proteinExistence type="predicted"/>
<dbReference type="PANTHER" id="PTHR46913:SF8">
    <property type="entry name" value="RING-TYPE E3 UBIQUITIN TRANSFERASE"/>
    <property type="match status" value="1"/>
</dbReference>
<keyword evidence="10" id="KW-0812">Transmembrane</keyword>
<evidence type="ECO:0000256" key="9">
    <source>
        <dbReference type="SAM" id="MobiDB-lite"/>
    </source>
</evidence>
<keyword evidence="6" id="KW-0863">Zinc-finger</keyword>
<feature type="region of interest" description="Disordered" evidence="9">
    <location>
        <begin position="228"/>
        <end position="252"/>
    </location>
</feature>